<evidence type="ECO:0000256" key="4">
    <source>
        <dbReference type="ARBA" id="ARBA00022741"/>
    </source>
</evidence>
<name>A0A6I9WQK2_9HYME</name>
<dbReference type="PANTHER" id="PTHR45870">
    <property type="entry name" value="TUBULIN MONOGLYCYLASE TTLL3"/>
    <property type="match status" value="1"/>
</dbReference>
<dbReference type="Proteomes" id="UP000504615">
    <property type="component" value="Unplaced"/>
</dbReference>
<accession>A0A6I9WQK2</accession>
<dbReference type="OrthoDB" id="202825at2759"/>
<dbReference type="GO" id="GO:0005930">
    <property type="term" value="C:axoneme"/>
    <property type="evidence" value="ECO:0007669"/>
    <property type="project" value="TreeGrafter"/>
</dbReference>
<dbReference type="InterPro" id="IPR051437">
    <property type="entry name" value="TTLL_monoglycylase"/>
</dbReference>
<evidence type="ECO:0000256" key="2">
    <source>
        <dbReference type="ARBA" id="ARBA00022490"/>
    </source>
</evidence>
<dbReference type="GeneID" id="105430175"/>
<gene>
    <name evidence="7" type="primary">LOC105430175</name>
</gene>
<keyword evidence="6" id="KW-1185">Reference proteome</keyword>
<keyword evidence="2" id="KW-0963">Cytoplasm</keyword>
<dbReference type="GO" id="GO:0005524">
    <property type="term" value="F:ATP binding"/>
    <property type="evidence" value="ECO:0007669"/>
    <property type="project" value="UniProtKB-KW"/>
</dbReference>
<sequence>MKEMIKYRSQSKIDGIRNIWILKPGDDSLGRGIVLKSSLVEILAKVNQAAKENTKYVVQKYIERPLLVHKTKIDIRQWFLITSTQPLVVWMYKDILIRFASKDFTLGDFHESIHLCNTTVQLKYRNLPRCNSNLPEQRHWNLQNFKDYLQSCGQELAWEKVIRPGIKQNLIGALLASQDNMVNRKNSFQLYGADFVVADDFSVWLLEINTNPRLHPPSSDVTAQLYPEIIEDTLKVVLDRRKNKKGSSGKFECIYKQRNPFCGVNILGQGTSLGIRGKGLFMTPKSPQDL</sequence>
<dbReference type="GO" id="GO:0070736">
    <property type="term" value="F:protein-glycine ligase activity, initiating"/>
    <property type="evidence" value="ECO:0007669"/>
    <property type="project" value="TreeGrafter"/>
</dbReference>
<evidence type="ECO:0000256" key="3">
    <source>
        <dbReference type="ARBA" id="ARBA00022598"/>
    </source>
</evidence>
<keyword evidence="4" id="KW-0547">Nucleotide-binding</keyword>
<comment type="subcellular location">
    <subcellularLocation>
        <location evidence="1">Cytoplasm</location>
    </subcellularLocation>
</comment>
<evidence type="ECO:0000313" key="7">
    <source>
        <dbReference type="RefSeq" id="XP_011641877.2"/>
    </source>
</evidence>
<dbReference type="PROSITE" id="PS51221">
    <property type="entry name" value="TTL"/>
    <property type="match status" value="1"/>
</dbReference>
<proteinExistence type="predicted"/>
<organism evidence="6 7">
    <name type="scientific">Pogonomyrmex barbatus</name>
    <name type="common">red harvester ant</name>
    <dbReference type="NCBI Taxonomy" id="144034"/>
    <lineage>
        <taxon>Eukaryota</taxon>
        <taxon>Metazoa</taxon>
        <taxon>Ecdysozoa</taxon>
        <taxon>Arthropoda</taxon>
        <taxon>Hexapoda</taxon>
        <taxon>Insecta</taxon>
        <taxon>Pterygota</taxon>
        <taxon>Neoptera</taxon>
        <taxon>Endopterygota</taxon>
        <taxon>Hymenoptera</taxon>
        <taxon>Apocrita</taxon>
        <taxon>Aculeata</taxon>
        <taxon>Formicoidea</taxon>
        <taxon>Formicidae</taxon>
        <taxon>Myrmicinae</taxon>
        <taxon>Pogonomyrmex</taxon>
    </lineage>
</organism>
<dbReference type="SUPFAM" id="SSF56059">
    <property type="entry name" value="Glutathione synthetase ATP-binding domain-like"/>
    <property type="match status" value="1"/>
</dbReference>
<dbReference type="KEGG" id="pbar:105430175"/>
<reference evidence="7" key="1">
    <citation type="submission" date="2025-08" db="UniProtKB">
        <authorList>
            <consortium name="RefSeq"/>
        </authorList>
    </citation>
    <scope>IDENTIFICATION</scope>
</reference>
<dbReference type="RefSeq" id="XP_011641877.2">
    <property type="nucleotide sequence ID" value="XM_011643575.2"/>
</dbReference>
<dbReference type="InterPro" id="IPR004344">
    <property type="entry name" value="TTL/TTLL_fam"/>
</dbReference>
<dbReference type="PANTHER" id="PTHR45870:SF2">
    <property type="entry name" value="TUBULIN MONOGLYCYLASE TTLL3"/>
    <property type="match status" value="1"/>
</dbReference>
<evidence type="ECO:0000256" key="5">
    <source>
        <dbReference type="ARBA" id="ARBA00022840"/>
    </source>
</evidence>
<dbReference type="AlphaFoldDB" id="A0A6I9WQK2"/>
<dbReference type="Gene3D" id="3.30.470.20">
    <property type="entry name" value="ATP-grasp fold, B domain"/>
    <property type="match status" value="1"/>
</dbReference>
<evidence type="ECO:0000313" key="6">
    <source>
        <dbReference type="Proteomes" id="UP000504615"/>
    </source>
</evidence>
<dbReference type="GO" id="GO:0003341">
    <property type="term" value="P:cilium movement"/>
    <property type="evidence" value="ECO:0007669"/>
    <property type="project" value="TreeGrafter"/>
</dbReference>
<dbReference type="GO" id="GO:0060271">
    <property type="term" value="P:cilium assembly"/>
    <property type="evidence" value="ECO:0007669"/>
    <property type="project" value="TreeGrafter"/>
</dbReference>
<evidence type="ECO:0000256" key="1">
    <source>
        <dbReference type="ARBA" id="ARBA00004496"/>
    </source>
</evidence>
<protein>
    <submittedName>
        <fullName evidence="7">Tubulin glycylase 3A</fullName>
    </submittedName>
</protein>
<dbReference type="Pfam" id="PF03133">
    <property type="entry name" value="TTL"/>
    <property type="match status" value="1"/>
</dbReference>
<dbReference type="GO" id="GO:0015630">
    <property type="term" value="C:microtubule cytoskeleton"/>
    <property type="evidence" value="ECO:0007669"/>
    <property type="project" value="TreeGrafter"/>
</dbReference>
<keyword evidence="3" id="KW-0436">Ligase</keyword>
<keyword evidence="5" id="KW-0067">ATP-binding</keyword>